<evidence type="ECO:0000313" key="3">
    <source>
        <dbReference type="Proteomes" id="UP000501534"/>
    </source>
</evidence>
<keyword evidence="1" id="KW-1133">Transmembrane helix</keyword>
<keyword evidence="1" id="KW-0812">Transmembrane</keyword>
<reference evidence="2 3" key="1">
    <citation type="submission" date="2020-04" db="EMBL/GenBank/DDBJ databases">
        <title>Usitatibacter rugosus gen. nov., sp. nov. and Usitatibacter palustris sp. nov., novel members of Usitatibacteraceae fam. nov. within the order Nitrosomonadales isolated from soil.</title>
        <authorList>
            <person name="Huber K.J."/>
            <person name="Neumann-Schaal M."/>
            <person name="Geppert A."/>
            <person name="Luckner M."/>
            <person name="Wanner G."/>
            <person name="Overmann J."/>
        </authorList>
    </citation>
    <scope>NUCLEOTIDE SEQUENCE [LARGE SCALE GENOMIC DNA]</scope>
    <source>
        <strain evidence="2 3">0125_3</strain>
    </source>
</reference>
<keyword evidence="1" id="KW-0472">Membrane</keyword>
<feature type="transmembrane region" description="Helical" evidence="1">
    <location>
        <begin position="188"/>
        <end position="211"/>
    </location>
</feature>
<dbReference type="AlphaFoldDB" id="A0A6M4GPW3"/>
<feature type="transmembrane region" description="Helical" evidence="1">
    <location>
        <begin position="217"/>
        <end position="236"/>
    </location>
</feature>
<evidence type="ECO:0000256" key="1">
    <source>
        <dbReference type="SAM" id="Phobius"/>
    </source>
</evidence>
<feature type="transmembrane region" description="Helical" evidence="1">
    <location>
        <begin position="37"/>
        <end position="57"/>
    </location>
</feature>
<keyword evidence="3" id="KW-1185">Reference proteome</keyword>
<gene>
    <name evidence="2" type="ORF">DSM104443_00152</name>
</gene>
<dbReference type="RefSeq" id="WP_171088814.1">
    <property type="nucleotide sequence ID" value="NZ_CP053069.1"/>
</dbReference>
<dbReference type="InterPro" id="IPR047798">
    <property type="entry name" value="BPSS1780-like"/>
</dbReference>
<protein>
    <recommendedName>
        <fullName evidence="4">Transmembrane protein</fullName>
    </recommendedName>
</protein>
<evidence type="ECO:0008006" key="4">
    <source>
        <dbReference type="Google" id="ProtNLM"/>
    </source>
</evidence>
<sequence length="249" mass="26280">MSAAPPAGTAPIHVADVKAARGAAWLKQAFLMYRGRPLAWTGLVFGWIAITLGLSIVPLVGWAAAYLLQPVFFASFALIARKQLAGGRPEMGDLFLAFKGNVRSLMGIGAIELFAFVAAMLLMATFVLPAGADGQALTREELPAQLKGKEWGVLACLAIVALVRSALWFAPAVIAFHGIPTAHAVRWSIYAVLSNLGAMVVYALVLTAIMVLSALTLYLGLLVAVPVMAISTFVGYTDVFEKPGEPTPA</sequence>
<feature type="transmembrane region" description="Helical" evidence="1">
    <location>
        <begin position="105"/>
        <end position="131"/>
    </location>
</feature>
<feature type="transmembrane region" description="Helical" evidence="1">
    <location>
        <begin position="151"/>
        <end position="176"/>
    </location>
</feature>
<dbReference type="EMBL" id="CP053069">
    <property type="protein sequence ID" value="QJR09116.1"/>
    <property type="molecule type" value="Genomic_DNA"/>
</dbReference>
<proteinExistence type="predicted"/>
<accession>A0A6M4GPW3</accession>
<organism evidence="2 3">
    <name type="scientific">Usitatibacter rugosus</name>
    <dbReference type="NCBI Taxonomy" id="2732067"/>
    <lineage>
        <taxon>Bacteria</taxon>
        <taxon>Pseudomonadati</taxon>
        <taxon>Pseudomonadota</taxon>
        <taxon>Betaproteobacteria</taxon>
        <taxon>Nitrosomonadales</taxon>
        <taxon>Usitatibacteraceae</taxon>
        <taxon>Usitatibacter</taxon>
    </lineage>
</organism>
<evidence type="ECO:0000313" key="2">
    <source>
        <dbReference type="EMBL" id="QJR09116.1"/>
    </source>
</evidence>
<dbReference type="KEGG" id="uru:DSM104443_00152"/>
<dbReference type="Proteomes" id="UP000501534">
    <property type="component" value="Chromosome"/>
</dbReference>
<name>A0A6M4GPW3_9PROT</name>
<dbReference type="NCBIfam" id="NF041043">
    <property type="entry name" value="BPSS1780_fam"/>
    <property type="match status" value="1"/>
</dbReference>